<dbReference type="SUPFAM" id="SSF52058">
    <property type="entry name" value="L domain-like"/>
    <property type="match status" value="1"/>
</dbReference>
<evidence type="ECO:0000256" key="2">
    <source>
        <dbReference type="ARBA" id="ARBA00022475"/>
    </source>
</evidence>
<dbReference type="EMBL" id="KB308559">
    <property type="protein sequence ID" value="ELT97453.1"/>
    <property type="molecule type" value="Genomic_DNA"/>
</dbReference>
<sequence>LPGGIFNDLTNLLELDLSRNQLVSFQADLFIGLVSIQRLDISQNLISSLNREVMVTLMSLRIFNMSGNPRLEKVDLETFDDNSYMTELHTDAYKFCCVASQVELCTPEADEFSSCEDLMANYPLQISIWVLGVCAFVGNLFVIVWRVKTDRKKVPSFFIINLGCSDFLMGVYLLIIASVDVYYRGNYILNADAWRSSFLCQLAGVLAMLSSEVSVFILTIMTLDRALAIIYPLKMVNFRLRHARIIVAAVWLIGLFLSILPTFGIPYFGVAFFGRTGELLRETQVNFQRVCLPFQISNDKVAGWEYSVFIFLILNLVSFIIIFIGYVSIFLRIKSSWKDMQHAKSTDNNEYELAKKLVLIVATDFVCWVPIILIGFAALAGAKISPAISAWIAVFILPLNAAMNPLLYTVSALDCSGLVCL</sequence>
<dbReference type="GO" id="GO:0007189">
    <property type="term" value="P:adenylate cyclase-activating G protein-coupled receptor signaling pathway"/>
    <property type="evidence" value="ECO:0007669"/>
    <property type="project" value="TreeGrafter"/>
</dbReference>
<dbReference type="EMBL" id="AMQN01002169">
    <property type="status" value="NOT_ANNOTATED_CDS"/>
    <property type="molecule type" value="Genomic_DNA"/>
</dbReference>
<evidence type="ECO:0000256" key="10">
    <source>
        <dbReference type="ARBA" id="ARBA00023224"/>
    </source>
</evidence>
<gene>
    <name evidence="13" type="ORF">CAPTEDRAFT_103830</name>
</gene>
<feature type="transmembrane region" description="Helical" evidence="11">
    <location>
        <begin position="388"/>
        <end position="408"/>
    </location>
</feature>
<dbReference type="SUPFAM" id="SSF81321">
    <property type="entry name" value="Family A G protein-coupled receptor-like"/>
    <property type="match status" value="1"/>
</dbReference>
<keyword evidence="9" id="KW-0675">Receptor</keyword>
<protein>
    <recommendedName>
        <fullName evidence="12">G-protein coupled receptors family 1 profile domain-containing protein</fullName>
    </recommendedName>
</protein>
<evidence type="ECO:0000256" key="8">
    <source>
        <dbReference type="ARBA" id="ARBA00023136"/>
    </source>
</evidence>
<feature type="transmembrane region" description="Helical" evidence="11">
    <location>
        <begin position="157"/>
        <end position="183"/>
    </location>
</feature>
<dbReference type="PROSITE" id="PS50262">
    <property type="entry name" value="G_PROTEIN_RECEP_F1_2"/>
    <property type="match status" value="1"/>
</dbReference>
<dbReference type="GO" id="GO:0009755">
    <property type="term" value="P:hormone-mediated signaling pathway"/>
    <property type="evidence" value="ECO:0007669"/>
    <property type="project" value="TreeGrafter"/>
</dbReference>
<name>R7TU69_CAPTE</name>
<dbReference type="AlphaFoldDB" id="R7TU69"/>
<feature type="transmembrane region" description="Helical" evidence="11">
    <location>
        <begin position="245"/>
        <end position="268"/>
    </location>
</feature>
<keyword evidence="5" id="KW-0677">Repeat</keyword>
<proteinExistence type="predicted"/>
<dbReference type="PANTHER" id="PTHR24372">
    <property type="entry name" value="GLYCOPROTEIN HORMONE RECEPTOR"/>
    <property type="match status" value="1"/>
</dbReference>
<dbReference type="OrthoDB" id="6022531at2759"/>
<feature type="transmembrane region" description="Helical" evidence="11">
    <location>
        <begin position="203"/>
        <end position="224"/>
    </location>
</feature>
<dbReference type="InterPro" id="IPR000276">
    <property type="entry name" value="GPCR_Rhodpsn"/>
</dbReference>
<dbReference type="InterPro" id="IPR017452">
    <property type="entry name" value="GPCR_Rhodpsn_7TM"/>
</dbReference>
<reference evidence="15" key="1">
    <citation type="submission" date="2012-12" db="EMBL/GenBank/DDBJ databases">
        <authorList>
            <person name="Hellsten U."/>
            <person name="Grimwood J."/>
            <person name="Chapman J.A."/>
            <person name="Shapiro H."/>
            <person name="Aerts A."/>
            <person name="Otillar R.P."/>
            <person name="Terry A.Y."/>
            <person name="Boore J.L."/>
            <person name="Simakov O."/>
            <person name="Marletaz F."/>
            <person name="Cho S.-J."/>
            <person name="Edsinger-Gonzales E."/>
            <person name="Havlak P."/>
            <person name="Kuo D.-H."/>
            <person name="Larsson T."/>
            <person name="Lv J."/>
            <person name="Arendt D."/>
            <person name="Savage R."/>
            <person name="Osoegawa K."/>
            <person name="de Jong P."/>
            <person name="Lindberg D.R."/>
            <person name="Seaver E.C."/>
            <person name="Weisblat D.A."/>
            <person name="Putnam N.H."/>
            <person name="Grigoriev I.V."/>
            <person name="Rokhsar D.S."/>
        </authorList>
    </citation>
    <scope>NUCLEOTIDE SEQUENCE</scope>
    <source>
        <strain evidence="15">I ESC-2004</strain>
    </source>
</reference>
<dbReference type="GO" id="GO:0005886">
    <property type="term" value="C:plasma membrane"/>
    <property type="evidence" value="ECO:0007669"/>
    <property type="project" value="UniProtKB-SubCell"/>
</dbReference>
<evidence type="ECO:0000256" key="6">
    <source>
        <dbReference type="ARBA" id="ARBA00022989"/>
    </source>
</evidence>
<feature type="non-terminal residue" evidence="13">
    <location>
        <position position="1"/>
    </location>
</feature>
<feature type="domain" description="G-protein coupled receptors family 1 profile" evidence="12">
    <location>
        <begin position="138"/>
        <end position="408"/>
    </location>
</feature>
<dbReference type="EnsemblMetazoa" id="CapteT103830">
    <property type="protein sequence ID" value="CapteP103830"/>
    <property type="gene ID" value="CapteG103830"/>
</dbReference>
<evidence type="ECO:0000256" key="5">
    <source>
        <dbReference type="ARBA" id="ARBA00022737"/>
    </source>
</evidence>
<evidence type="ECO:0000313" key="14">
    <source>
        <dbReference type="EnsemblMetazoa" id="CapteP103830"/>
    </source>
</evidence>
<dbReference type="GO" id="GO:0008528">
    <property type="term" value="F:G protein-coupled peptide receptor activity"/>
    <property type="evidence" value="ECO:0007669"/>
    <property type="project" value="TreeGrafter"/>
</dbReference>
<keyword evidence="6 11" id="KW-1133">Transmembrane helix</keyword>
<dbReference type="STRING" id="283909.R7TU69"/>
<dbReference type="HOGENOM" id="CLU_006130_0_0_1"/>
<keyword evidence="10" id="KW-0807">Transducer</keyword>
<organism evidence="13">
    <name type="scientific">Capitella teleta</name>
    <name type="common">Polychaete worm</name>
    <dbReference type="NCBI Taxonomy" id="283909"/>
    <lineage>
        <taxon>Eukaryota</taxon>
        <taxon>Metazoa</taxon>
        <taxon>Spiralia</taxon>
        <taxon>Lophotrochozoa</taxon>
        <taxon>Annelida</taxon>
        <taxon>Polychaeta</taxon>
        <taxon>Sedentaria</taxon>
        <taxon>Scolecida</taxon>
        <taxon>Capitellidae</taxon>
        <taxon>Capitella</taxon>
    </lineage>
</organism>
<evidence type="ECO:0000256" key="9">
    <source>
        <dbReference type="ARBA" id="ARBA00023170"/>
    </source>
</evidence>
<feature type="transmembrane region" description="Helical" evidence="11">
    <location>
        <begin position="357"/>
        <end position="382"/>
    </location>
</feature>
<dbReference type="Gene3D" id="1.20.1070.10">
    <property type="entry name" value="Rhodopsin 7-helix transmembrane proteins"/>
    <property type="match status" value="1"/>
</dbReference>
<evidence type="ECO:0000256" key="1">
    <source>
        <dbReference type="ARBA" id="ARBA00004651"/>
    </source>
</evidence>
<keyword evidence="2" id="KW-1003">Cell membrane</keyword>
<evidence type="ECO:0000256" key="11">
    <source>
        <dbReference type="SAM" id="Phobius"/>
    </source>
</evidence>
<accession>R7TU69</accession>
<dbReference type="OMA" id="SADIHFG"/>
<comment type="subcellular location">
    <subcellularLocation>
        <location evidence="1">Cell membrane</location>
        <topology evidence="1">Multi-pass membrane protein</topology>
    </subcellularLocation>
</comment>
<dbReference type="Gene3D" id="3.80.10.10">
    <property type="entry name" value="Ribonuclease Inhibitor"/>
    <property type="match status" value="1"/>
</dbReference>
<dbReference type="InterPro" id="IPR001611">
    <property type="entry name" value="Leu-rich_rpt"/>
</dbReference>
<dbReference type="Pfam" id="PF00001">
    <property type="entry name" value="7tm_1"/>
    <property type="match status" value="1"/>
</dbReference>
<dbReference type="SMART" id="SM00369">
    <property type="entry name" value="LRR_TYP"/>
    <property type="match status" value="2"/>
</dbReference>
<keyword evidence="8 11" id="KW-0472">Membrane</keyword>
<keyword evidence="3" id="KW-0433">Leucine-rich repeat</keyword>
<dbReference type="PRINTS" id="PR00237">
    <property type="entry name" value="GPCRRHODOPSN"/>
</dbReference>
<evidence type="ECO:0000256" key="7">
    <source>
        <dbReference type="ARBA" id="ARBA00023040"/>
    </source>
</evidence>
<evidence type="ECO:0000259" key="12">
    <source>
        <dbReference type="PROSITE" id="PS50262"/>
    </source>
</evidence>
<reference evidence="14" key="3">
    <citation type="submission" date="2015-06" db="UniProtKB">
        <authorList>
            <consortium name="EnsemblMetazoa"/>
        </authorList>
    </citation>
    <scope>IDENTIFICATION</scope>
</reference>
<evidence type="ECO:0000256" key="4">
    <source>
        <dbReference type="ARBA" id="ARBA00022692"/>
    </source>
</evidence>
<dbReference type="PANTHER" id="PTHR24372:SF77">
    <property type="entry name" value="G-PROTEIN COUPLED RECEPTORS FAMILY 1 PROFILE DOMAIN-CONTAINING PROTEIN"/>
    <property type="match status" value="1"/>
</dbReference>
<keyword evidence="4 11" id="KW-0812">Transmembrane</keyword>
<feature type="transmembrane region" description="Helical" evidence="11">
    <location>
        <begin position="308"/>
        <end position="331"/>
    </location>
</feature>
<evidence type="ECO:0000256" key="3">
    <source>
        <dbReference type="ARBA" id="ARBA00022614"/>
    </source>
</evidence>
<dbReference type="InterPro" id="IPR032675">
    <property type="entry name" value="LRR_dom_sf"/>
</dbReference>
<keyword evidence="15" id="KW-1185">Reference proteome</keyword>
<evidence type="ECO:0000313" key="15">
    <source>
        <dbReference type="Proteomes" id="UP000014760"/>
    </source>
</evidence>
<reference evidence="13 15" key="2">
    <citation type="journal article" date="2013" name="Nature">
        <title>Insights into bilaterian evolution from three spiralian genomes.</title>
        <authorList>
            <person name="Simakov O."/>
            <person name="Marletaz F."/>
            <person name="Cho S.J."/>
            <person name="Edsinger-Gonzales E."/>
            <person name="Havlak P."/>
            <person name="Hellsten U."/>
            <person name="Kuo D.H."/>
            <person name="Larsson T."/>
            <person name="Lv J."/>
            <person name="Arendt D."/>
            <person name="Savage R."/>
            <person name="Osoegawa K."/>
            <person name="de Jong P."/>
            <person name="Grimwood J."/>
            <person name="Chapman J.A."/>
            <person name="Shapiro H."/>
            <person name="Aerts A."/>
            <person name="Otillar R.P."/>
            <person name="Terry A.Y."/>
            <person name="Boore J.L."/>
            <person name="Grigoriev I.V."/>
            <person name="Lindberg D.R."/>
            <person name="Seaver E.C."/>
            <person name="Weisblat D.A."/>
            <person name="Putnam N.H."/>
            <person name="Rokhsar D.S."/>
        </authorList>
    </citation>
    <scope>NUCLEOTIDE SEQUENCE</scope>
    <source>
        <strain evidence="13 15">I ESC-2004</strain>
    </source>
</reference>
<dbReference type="Proteomes" id="UP000014760">
    <property type="component" value="Unassembled WGS sequence"/>
</dbReference>
<keyword evidence="7" id="KW-0297">G-protein coupled receptor</keyword>
<evidence type="ECO:0000313" key="13">
    <source>
        <dbReference type="EMBL" id="ELT97453.1"/>
    </source>
</evidence>
<dbReference type="InterPro" id="IPR003591">
    <property type="entry name" value="Leu-rich_rpt_typical-subtyp"/>
</dbReference>
<feature type="transmembrane region" description="Helical" evidence="11">
    <location>
        <begin position="126"/>
        <end position="145"/>
    </location>
</feature>
<dbReference type="Pfam" id="PF13855">
    <property type="entry name" value="LRR_8"/>
    <property type="match status" value="1"/>
</dbReference>